<dbReference type="PATRIC" id="fig|135735.6.peg.1520"/>
<dbReference type="KEGG" id="beo:BEH_07490"/>
<dbReference type="AlphaFoldDB" id="A0A0H4KEB3"/>
<dbReference type="RefSeq" id="WP_046216916.1">
    <property type="nucleotide sequence ID" value="NZ_CP011974.1"/>
</dbReference>
<proteinExistence type="predicted"/>
<name>A0A0H4KEB3_9BACI</name>
<reference evidence="1 2" key="1">
    <citation type="journal article" date="2015" name="PLoS ONE">
        <title>Genome Sequence of Bacillus endophyticus and Analysis of Its Companion Mechanism in the Ketogulonigenium vulgare-Bacillus Strain Consortium.</title>
        <authorList>
            <person name="Jia N."/>
            <person name="Du J."/>
            <person name="Ding M.Z."/>
            <person name="Gao F."/>
            <person name="Yuan Y.J."/>
        </authorList>
    </citation>
    <scope>NUCLEOTIDE SEQUENCE [LARGE SCALE GENOMIC DNA]</scope>
    <source>
        <strain evidence="1 2">Hbe603</strain>
    </source>
</reference>
<dbReference type="Proteomes" id="UP000036202">
    <property type="component" value="Chromosome"/>
</dbReference>
<gene>
    <name evidence="1" type="ORF">BEH_07490</name>
</gene>
<keyword evidence="2" id="KW-1185">Reference proteome</keyword>
<accession>A0A0H4KEB3</accession>
<evidence type="ECO:0000313" key="2">
    <source>
        <dbReference type="Proteomes" id="UP000036202"/>
    </source>
</evidence>
<protein>
    <submittedName>
        <fullName evidence="1">Uncharacterized protein</fullName>
    </submittedName>
</protein>
<organism evidence="1 2">
    <name type="scientific">Priestia filamentosa</name>
    <dbReference type="NCBI Taxonomy" id="1402861"/>
    <lineage>
        <taxon>Bacteria</taxon>
        <taxon>Bacillati</taxon>
        <taxon>Bacillota</taxon>
        <taxon>Bacilli</taxon>
        <taxon>Bacillales</taxon>
        <taxon>Bacillaceae</taxon>
        <taxon>Priestia</taxon>
    </lineage>
</organism>
<sequence length="65" mass="7844">MDKKRIIKLMDIEQRVNKDKELKDKIVEKFENNLSTRKLNKGRVRPKDSKEDEILKSFKRKDGEI</sequence>
<reference evidence="2" key="2">
    <citation type="submission" date="2015-06" db="EMBL/GenBank/DDBJ databases">
        <title>Genome Sequence of Bacillus endophyticus and Analysis of its Companion Mechanism in the Ketogulonigenium vulgare-Bacillus strain Consortium.</title>
        <authorList>
            <person name="Jia N."/>
            <person name="Du J."/>
            <person name="Ding M.-Z."/>
            <person name="Gao F."/>
            <person name="Yuan Y.-J."/>
        </authorList>
    </citation>
    <scope>NUCLEOTIDE SEQUENCE [LARGE SCALE GENOMIC DNA]</scope>
    <source>
        <strain evidence="2">Hbe603</strain>
    </source>
</reference>
<evidence type="ECO:0000313" key="1">
    <source>
        <dbReference type="EMBL" id="AKO91955.1"/>
    </source>
</evidence>
<dbReference type="EMBL" id="CP011974">
    <property type="protein sequence ID" value="AKO91955.1"/>
    <property type="molecule type" value="Genomic_DNA"/>
</dbReference>